<keyword evidence="1" id="KW-0732">Signal</keyword>
<gene>
    <name evidence="2" type="ORF">M422DRAFT_269649</name>
</gene>
<protein>
    <submittedName>
        <fullName evidence="2">Uncharacterized protein</fullName>
    </submittedName>
</protein>
<name>A0A0C9U480_SPHS4</name>
<reference evidence="2 3" key="1">
    <citation type="submission" date="2014-06" db="EMBL/GenBank/DDBJ databases">
        <title>Evolutionary Origins and Diversification of the Mycorrhizal Mutualists.</title>
        <authorList>
            <consortium name="DOE Joint Genome Institute"/>
            <consortium name="Mycorrhizal Genomics Consortium"/>
            <person name="Kohler A."/>
            <person name="Kuo A."/>
            <person name="Nagy L.G."/>
            <person name="Floudas D."/>
            <person name="Copeland A."/>
            <person name="Barry K.W."/>
            <person name="Cichocki N."/>
            <person name="Veneault-Fourrey C."/>
            <person name="LaButti K."/>
            <person name="Lindquist E.A."/>
            <person name="Lipzen A."/>
            <person name="Lundell T."/>
            <person name="Morin E."/>
            <person name="Murat C."/>
            <person name="Riley R."/>
            <person name="Ohm R."/>
            <person name="Sun H."/>
            <person name="Tunlid A."/>
            <person name="Henrissat B."/>
            <person name="Grigoriev I.V."/>
            <person name="Hibbett D.S."/>
            <person name="Martin F."/>
        </authorList>
    </citation>
    <scope>NUCLEOTIDE SEQUENCE [LARGE SCALE GENOMIC DNA]</scope>
    <source>
        <strain evidence="2 3">SS14</strain>
    </source>
</reference>
<feature type="chain" id="PRO_5002204013" evidence="1">
    <location>
        <begin position="17"/>
        <end position="362"/>
    </location>
</feature>
<dbReference type="HOGENOM" id="CLU_797327_0_0_1"/>
<evidence type="ECO:0000313" key="2">
    <source>
        <dbReference type="EMBL" id="KIJ29034.1"/>
    </source>
</evidence>
<accession>A0A0C9U480</accession>
<dbReference type="Proteomes" id="UP000054279">
    <property type="component" value="Unassembled WGS sequence"/>
</dbReference>
<feature type="signal peptide" evidence="1">
    <location>
        <begin position="1"/>
        <end position="16"/>
    </location>
</feature>
<sequence>MRFIEILAVVTVSVLAAPLDVVTPVNRVVGAPADIVANADAAISNIGIKGFDVANNIGNFNKINVLRRNDVLLPANIDVIVLALIDAAVAAGVNVQAAVANIGINYGTFLSNIGNNNLAITAACAKVGVNVDALIGNFDIQNSSILTSILNCNTVIAPVRRNSVVLPANIDAVVLALIDAAVAPPLPTYINYSTLLSNIGNNNVVFIRSLPEIVGIAALLNAIADACAKVGVDVDALIANIDIQNSNILTDILNGNKVIAPVRRNGVVLPANIDAIALALIDACVALPLPTLGSTTALSSATSEIKTSFSSVRSPRLSVFPCAKVEVNVEALIGNIDIQNSSILTDILNGTKVIIAPARRNE</sequence>
<organism evidence="2 3">
    <name type="scientific">Sphaerobolus stellatus (strain SS14)</name>
    <dbReference type="NCBI Taxonomy" id="990650"/>
    <lineage>
        <taxon>Eukaryota</taxon>
        <taxon>Fungi</taxon>
        <taxon>Dikarya</taxon>
        <taxon>Basidiomycota</taxon>
        <taxon>Agaricomycotina</taxon>
        <taxon>Agaricomycetes</taxon>
        <taxon>Phallomycetidae</taxon>
        <taxon>Geastrales</taxon>
        <taxon>Sphaerobolaceae</taxon>
        <taxon>Sphaerobolus</taxon>
    </lineage>
</organism>
<dbReference type="AlphaFoldDB" id="A0A0C9U480"/>
<dbReference type="OrthoDB" id="3330648at2759"/>
<keyword evidence="3" id="KW-1185">Reference proteome</keyword>
<dbReference type="EMBL" id="KN837292">
    <property type="protein sequence ID" value="KIJ29034.1"/>
    <property type="molecule type" value="Genomic_DNA"/>
</dbReference>
<evidence type="ECO:0000256" key="1">
    <source>
        <dbReference type="SAM" id="SignalP"/>
    </source>
</evidence>
<proteinExistence type="predicted"/>
<evidence type="ECO:0000313" key="3">
    <source>
        <dbReference type="Proteomes" id="UP000054279"/>
    </source>
</evidence>